<evidence type="ECO:0000313" key="5">
    <source>
        <dbReference type="Proteomes" id="UP000234512"/>
    </source>
</evidence>
<dbReference type="Proteomes" id="UP001231451">
    <property type="component" value="Unassembled WGS sequence"/>
</dbReference>
<proteinExistence type="predicted"/>
<accession>K6QMA7</accession>
<dbReference type="Proteomes" id="UP000285532">
    <property type="component" value="Unassembled WGS sequence"/>
</dbReference>
<dbReference type="KEGG" id="lce:LC2W_0564"/>
<reference evidence="2" key="5">
    <citation type="submission" date="2024-03" db="EMBL/GenBank/DDBJ databases">
        <title>Lacticaseibacillus paracasei KCKM 0992.</title>
        <authorList>
            <person name="Kim T.W."/>
        </authorList>
    </citation>
    <scope>NUCLEOTIDE SEQUENCE</scope>
    <source>
        <strain evidence="2">KCKM 0992</strain>
    </source>
</reference>
<evidence type="ECO:0000313" key="1">
    <source>
        <dbReference type="EMBL" id="MDM7455152.1"/>
    </source>
</evidence>
<evidence type="ECO:0000313" key="6">
    <source>
        <dbReference type="Proteomes" id="UP000285532"/>
    </source>
</evidence>
<dbReference type="EMBL" id="JAVKVH010000001">
    <property type="protein sequence ID" value="MDR7625322.1"/>
    <property type="molecule type" value="Genomic_DNA"/>
</dbReference>
<accession>A0A1V0Q601</accession>
<evidence type="ECO:0000313" key="2">
    <source>
        <dbReference type="EMBL" id="MDR7625322.1"/>
    </source>
</evidence>
<dbReference type="RefSeq" id="WP_003572201.1">
    <property type="nucleotide sequence ID" value="NC_010999.1"/>
</dbReference>
<evidence type="ECO:0000313" key="7">
    <source>
        <dbReference type="Proteomes" id="UP001231451"/>
    </source>
</evidence>
<sequence>MNSPETKLNKKYSPIFGDGISVSANDVQMAVDGIVATLSRHTSNLAEAKAILDLIDLDQYAELKLIK</sequence>
<evidence type="ECO:0000313" key="8">
    <source>
        <dbReference type="Proteomes" id="UP001268544"/>
    </source>
</evidence>
<comment type="caution">
    <text evidence="1">The sequence shown here is derived from an EMBL/GenBank/DDBJ whole genome shotgun (WGS) entry which is preliminary data.</text>
</comment>
<dbReference type="EMBL" id="JAUCBG010000022">
    <property type="protein sequence ID" value="MDM7455152.1"/>
    <property type="molecule type" value="Genomic_DNA"/>
</dbReference>
<reference evidence="8" key="4">
    <citation type="submission" date="2023-07" db="EMBL/GenBank/DDBJ databases">
        <title>Lacticaseibacillus paracasei KCKM 0992.</title>
        <authorList>
            <person name="Kim T.W."/>
        </authorList>
    </citation>
    <scope>NUCLEOTIDE SEQUENCE [LARGE SCALE GENOMIC DNA]</scope>
    <source>
        <strain evidence="8">KCKM 0992</strain>
    </source>
</reference>
<dbReference type="EMBL" id="LKFU01000022">
    <property type="protein sequence ID" value="RND88468.1"/>
    <property type="molecule type" value="Genomic_DNA"/>
</dbReference>
<name>A0A1V0Q601_LACPA</name>
<reference evidence="1" key="3">
    <citation type="submission" date="2023-06" db="EMBL/GenBank/DDBJ databases">
        <title>Draft Genome Sequences of lactic acid bacteria strains isolated from fermented milk products.</title>
        <authorList>
            <person name="Elcheninov A.G."/>
            <person name="Klyukina A."/>
            <person name="Zayulina K.S."/>
            <person name="Gavirova L.A."/>
            <person name="Shcherbakova P.A."/>
            <person name="Shestakov A.I."/>
            <person name="Kublanov I.V."/>
            <person name="Kochetkova T.V."/>
        </authorList>
    </citation>
    <scope>NUCLEOTIDE SEQUENCE</scope>
    <source>
        <strain evidence="1">TOM.1374</strain>
    </source>
</reference>
<protein>
    <submittedName>
        <fullName evidence="1">Uncharacterized protein</fullName>
    </submittedName>
</protein>
<dbReference type="Proteomes" id="UP000234512">
    <property type="component" value="Unassembled WGS sequence"/>
</dbReference>
<dbReference type="EMBL" id="PKQJ01000006">
    <property type="protein sequence ID" value="PLC46485.1"/>
    <property type="molecule type" value="Genomic_DNA"/>
</dbReference>
<evidence type="ECO:0000313" key="4">
    <source>
        <dbReference type="EMBL" id="RND88468.1"/>
    </source>
</evidence>
<gene>
    <name evidence="3" type="ORF">C0Q90_06610</name>
    <name evidence="4" type="ORF">FAM18172_00400</name>
    <name evidence="1" type="ORF">QUF16_12400</name>
    <name evidence="2" type="ORF">RF672_12155</name>
</gene>
<dbReference type="AlphaFoldDB" id="A0A1V0Q601"/>
<dbReference type="Proteomes" id="UP001268544">
    <property type="component" value="Unassembled WGS sequence"/>
</dbReference>
<organism evidence="1 7">
    <name type="scientific">Lacticaseibacillus paracasei</name>
    <name type="common">Lactobacillus paracasei</name>
    <dbReference type="NCBI Taxonomy" id="1597"/>
    <lineage>
        <taxon>Bacteria</taxon>
        <taxon>Bacillati</taxon>
        <taxon>Bacillota</taxon>
        <taxon>Bacilli</taxon>
        <taxon>Lactobacillales</taxon>
        <taxon>Lactobacillaceae</taxon>
        <taxon>Lacticaseibacillus</taxon>
    </lineage>
</organism>
<accession>A0A125U589</accession>
<dbReference type="KEGG" id="lcs:LCBD_0564"/>
<reference evidence="4 6" key="1">
    <citation type="journal article" date="2018" name="Front. Microbiol.">
        <title>Conversion of Methionine to Cysteine in Lactobacillus paracasei Depends on the Highly Mobile cysK-ctl-cysE Gene Cluster.</title>
        <authorList>
            <person name="Wuthrich D."/>
            <person name="Irmler S."/>
            <person name="Berthoud H."/>
            <person name="Guggenbuhl B."/>
            <person name="Eugster E."/>
            <person name="Bruggmann R."/>
        </authorList>
    </citation>
    <scope>NUCLEOTIDE SEQUENCE [LARGE SCALE GENOMIC DNA]</scope>
    <source>
        <strain evidence="4 6">FAM18172</strain>
    </source>
</reference>
<reference evidence="3 5" key="2">
    <citation type="journal article" date="2018" name="Genome Announc.">
        <title>Draft Genome Sequence of Lactobacillus paracasei DUP 13076, Which Exhibits Potent Antipathogenic Effects against Salmonella enterica Serovars Enteritidis, Typhimurium, and Heidelberg.</title>
        <authorList>
            <person name="Muyyarikkandy M.S."/>
            <person name="Alqahtani F.H."/>
            <person name="Mandoiu I."/>
            <person name="Amalaradjou M.A."/>
        </authorList>
    </citation>
    <scope>NUCLEOTIDE SEQUENCE [LARGE SCALE GENOMIC DNA]</scope>
    <source>
        <strain evidence="3 5">DUP 13076</strain>
    </source>
</reference>
<accession>K0N5W0</accession>
<evidence type="ECO:0000313" key="3">
    <source>
        <dbReference type="EMBL" id="PLC46485.1"/>
    </source>
</evidence>